<dbReference type="Pfam" id="PF00550">
    <property type="entry name" value="PP-binding"/>
    <property type="match status" value="1"/>
</dbReference>
<dbReference type="NCBIfam" id="TIGR01733">
    <property type="entry name" value="AA-adenyl-dom"/>
    <property type="match status" value="1"/>
</dbReference>
<dbReference type="Gene3D" id="3.40.50.980">
    <property type="match status" value="2"/>
</dbReference>
<dbReference type="Gene3D" id="1.10.10.1830">
    <property type="entry name" value="Non-ribosomal peptide synthase, adenylation domain"/>
    <property type="match status" value="1"/>
</dbReference>
<keyword evidence="2" id="KW-0596">Phosphopantetheine</keyword>
<dbReference type="PANTHER" id="PTHR45527">
    <property type="entry name" value="NONRIBOSOMAL PEPTIDE SYNTHETASE"/>
    <property type="match status" value="1"/>
</dbReference>
<dbReference type="PROSITE" id="PS00455">
    <property type="entry name" value="AMP_BINDING"/>
    <property type="match status" value="1"/>
</dbReference>
<feature type="region of interest" description="Disordered" evidence="4">
    <location>
        <begin position="1102"/>
        <end position="1145"/>
    </location>
</feature>
<dbReference type="InterPro" id="IPR020845">
    <property type="entry name" value="AMP-binding_CS"/>
</dbReference>
<name>A0ABR9PL89_9BACT</name>
<dbReference type="Pfam" id="PF18563">
    <property type="entry name" value="TubC_N"/>
    <property type="match status" value="1"/>
</dbReference>
<comment type="cofactor">
    <cofactor evidence="1">
        <name>pantetheine 4'-phosphate</name>
        <dbReference type="ChEBI" id="CHEBI:47942"/>
    </cofactor>
</comment>
<evidence type="ECO:0000256" key="1">
    <source>
        <dbReference type="ARBA" id="ARBA00001957"/>
    </source>
</evidence>
<comment type="caution">
    <text evidence="6">The sequence shown here is derived from an EMBL/GenBank/DDBJ whole genome shotgun (WGS) entry which is preliminary data.</text>
</comment>
<reference evidence="6 7" key="1">
    <citation type="submission" date="2020-02" db="EMBL/GenBank/DDBJ databases">
        <authorList>
            <person name="Babadi Z.K."/>
            <person name="Risdian C."/>
            <person name="Ebrahimipour G.H."/>
            <person name="Wink J."/>
        </authorList>
    </citation>
    <scope>NUCLEOTIDE SEQUENCE [LARGE SCALE GENOMIC DNA]</scope>
    <source>
        <strain evidence="6 7">ZKHCc1 1396</strain>
    </source>
</reference>
<keyword evidence="3" id="KW-0597">Phosphoprotein</keyword>
<organism evidence="6 7">
    <name type="scientific">Corallococcus soli</name>
    <dbReference type="NCBI Taxonomy" id="2710757"/>
    <lineage>
        <taxon>Bacteria</taxon>
        <taxon>Pseudomonadati</taxon>
        <taxon>Myxococcota</taxon>
        <taxon>Myxococcia</taxon>
        <taxon>Myxococcales</taxon>
        <taxon>Cystobacterineae</taxon>
        <taxon>Myxococcaceae</taxon>
        <taxon>Corallococcus</taxon>
    </lineage>
</organism>
<evidence type="ECO:0000256" key="3">
    <source>
        <dbReference type="ARBA" id="ARBA00022553"/>
    </source>
</evidence>
<dbReference type="InterPro" id="IPR036736">
    <property type="entry name" value="ACP-like_sf"/>
</dbReference>
<dbReference type="InterPro" id="IPR044894">
    <property type="entry name" value="TubC_N_sf"/>
</dbReference>
<dbReference type="InterPro" id="IPR045851">
    <property type="entry name" value="AMP-bd_C_sf"/>
</dbReference>
<proteinExistence type="predicted"/>
<dbReference type="Gene3D" id="3.30.300.30">
    <property type="match status" value="1"/>
</dbReference>
<feature type="domain" description="Carrier" evidence="5">
    <location>
        <begin position="1031"/>
        <end position="1106"/>
    </location>
</feature>
<dbReference type="CDD" id="cd12116">
    <property type="entry name" value="A_NRPS_Ta1_like"/>
    <property type="match status" value="1"/>
</dbReference>
<dbReference type="PROSITE" id="PS00012">
    <property type="entry name" value="PHOSPHOPANTETHEINE"/>
    <property type="match status" value="1"/>
</dbReference>
<evidence type="ECO:0000259" key="5">
    <source>
        <dbReference type="PROSITE" id="PS50075"/>
    </source>
</evidence>
<dbReference type="Gene3D" id="3.30.559.30">
    <property type="entry name" value="Nonribosomal peptide synthetase, condensation domain"/>
    <property type="match status" value="1"/>
</dbReference>
<dbReference type="SUPFAM" id="SSF52777">
    <property type="entry name" value="CoA-dependent acyltransferases"/>
    <property type="match status" value="2"/>
</dbReference>
<dbReference type="Gene3D" id="3.30.559.10">
    <property type="entry name" value="Chloramphenicol acetyltransferase-like domain"/>
    <property type="match status" value="1"/>
</dbReference>
<accession>A0ABR9PL89</accession>
<dbReference type="SMART" id="SM00823">
    <property type="entry name" value="PKS_PP"/>
    <property type="match status" value="1"/>
</dbReference>
<dbReference type="InterPro" id="IPR009081">
    <property type="entry name" value="PP-bd_ACP"/>
</dbReference>
<dbReference type="SUPFAM" id="SSF47336">
    <property type="entry name" value="ACP-like"/>
    <property type="match status" value="1"/>
</dbReference>
<dbReference type="InterPro" id="IPR001242">
    <property type="entry name" value="Condensation_dom"/>
</dbReference>
<dbReference type="InterPro" id="IPR006162">
    <property type="entry name" value="Ppantetheine_attach_site"/>
</dbReference>
<dbReference type="InterPro" id="IPR025110">
    <property type="entry name" value="AMP-bd_C"/>
</dbReference>
<protein>
    <submittedName>
        <fullName evidence="6">Amino acid adenylation domain-containing protein</fullName>
    </submittedName>
</protein>
<dbReference type="SUPFAM" id="SSF56801">
    <property type="entry name" value="Acetyl-CoA synthetase-like"/>
    <property type="match status" value="1"/>
</dbReference>
<dbReference type="Gene3D" id="2.30.38.10">
    <property type="entry name" value="Luciferase, Domain 3"/>
    <property type="match status" value="1"/>
</dbReference>
<dbReference type="InterPro" id="IPR010071">
    <property type="entry name" value="AA_adenyl_dom"/>
</dbReference>
<keyword evidence="7" id="KW-1185">Reference proteome</keyword>
<dbReference type="InterPro" id="IPR020806">
    <property type="entry name" value="PKS_PP-bd"/>
</dbReference>
<feature type="compositionally biased region" description="Low complexity" evidence="4">
    <location>
        <begin position="1118"/>
        <end position="1133"/>
    </location>
</feature>
<gene>
    <name evidence="6" type="ORF">G4177_10995</name>
</gene>
<dbReference type="Gene3D" id="3.40.50.1820">
    <property type="entry name" value="alpha/beta hydrolase"/>
    <property type="match status" value="1"/>
</dbReference>
<dbReference type="CDD" id="cd19531">
    <property type="entry name" value="LCL_NRPS-like"/>
    <property type="match status" value="1"/>
</dbReference>
<evidence type="ECO:0000256" key="2">
    <source>
        <dbReference type="ARBA" id="ARBA00022450"/>
    </source>
</evidence>
<dbReference type="Proteomes" id="UP001516472">
    <property type="component" value="Unassembled WGS sequence"/>
</dbReference>
<sequence length="1145" mass="125706">MNGLDELLTTLRKQDVRLWMEGERLRFSAPPGVMTPELTGRMKERKEEITAFLRQAGQSLQAAAEIIPSGPREGDLPLSSGQQRLWFLEQLQGPSGAYNMPAALRLEGVLDTDALRRSLEAIVGRHEVLRTTYAQVQGRPVQRVQPLASLPLPHVDLQSRAPDTRMAEVRRLAAEEARKPFELARDLPLRLCLLQLDAREHVLLLTLHHIASDGWSIGVLVRELAEFYRAFASGTAPSLPELPLHYADFARWQQERVTGGATQPQLTYWKEHLAGAPGLLELPTDRPRPAAQRFQGATRRFTVPVELVARLKARGREAESTLFMTLLATFGVLLSRHSRQQDLVVGFPIANRLPQTEPLIGLFVNTLPLRLRLEGEPSFAELLGQVRRTTLAASVHQALPFEQLVEALQPTRALSHSPLFQVLFTLQNTPTEPLTLQGLGIEPLEIESGTSQFDLSLSMNETPHGLISDLTYDTDLFDAATIERMTGHLLSLLTAVAADPTQPVSRMPLLTEPERTRLLRDWNDTAREVSPSQGLHGLLEAQAARRPEAIAARFESHALTYGELEARANRVARHLRSLGLEPGQRVGIFLERSLELLVGLLGILKAGAAYVPLDPLYPAERLAHILDDSGVTLLLTEPALASQAPAHRARTVLLADADLAPSQPLHLPLGGEHLAYVLYTSGSTGKPKGVAVPHRAVSNFMASMRREPGITEADTLFAVTTIAFDISVLELFLPLSAGACVVIASRETAVDGTRLLPALAASGATVMQATPSTWRMMLALGWAGDPGLKLLCGGEALPPDLMAPLRARGASLWNMYGPTETTIWSTVSRVEEQARPTIGRPIDNTRVYVLDAWLQPVPVGVVGMLYIGGLGVAQGYLHRPDLTAERFVPDPFSQEPGARLYRTGDGVRVLPDGALDYVGREDGQIKLRGHRIELGEIEARLALHPGVREVAVRVWELTGGPELVAYFQPGPGEAPEAQALREHLRSHLPAYMIPSHFMVLESFPRTANGKLDRKALPSPTPSQRTASVFEPPRTPLELRLAEIWREVLGVERVGLHEDFFELGGHSMKAVQILARVQEAWSVDVSLRVLFERPTLEAMAKHLEARQQAAPSASPPPLVARARQARRVQATTRAELNLPDSPNKGD</sequence>
<dbReference type="Pfam" id="PF13193">
    <property type="entry name" value="AMP-binding_C"/>
    <property type="match status" value="1"/>
</dbReference>
<dbReference type="Pfam" id="PF00501">
    <property type="entry name" value="AMP-binding"/>
    <property type="match status" value="1"/>
</dbReference>
<evidence type="ECO:0000313" key="6">
    <source>
        <dbReference type="EMBL" id="MBE4748688.1"/>
    </source>
</evidence>
<dbReference type="PROSITE" id="PS50075">
    <property type="entry name" value="CARRIER"/>
    <property type="match status" value="1"/>
</dbReference>
<dbReference type="InterPro" id="IPR023213">
    <property type="entry name" value="CAT-like_dom_sf"/>
</dbReference>
<dbReference type="RefSeq" id="WP_193348060.1">
    <property type="nucleotide sequence ID" value="NZ_CBCSIP010000017.1"/>
</dbReference>
<dbReference type="EMBL" id="JAAIYO010000002">
    <property type="protein sequence ID" value="MBE4748688.1"/>
    <property type="molecule type" value="Genomic_DNA"/>
</dbReference>
<evidence type="ECO:0000313" key="7">
    <source>
        <dbReference type="Proteomes" id="UP001516472"/>
    </source>
</evidence>
<dbReference type="InterPro" id="IPR041464">
    <property type="entry name" value="TubC_N"/>
</dbReference>
<dbReference type="InterPro" id="IPR029058">
    <property type="entry name" value="AB_hydrolase_fold"/>
</dbReference>
<evidence type="ECO:0000256" key="4">
    <source>
        <dbReference type="SAM" id="MobiDB-lite"/>
    </source>
</evidence>
<dbReference type="PANTHER" id="PTHR45527:SF1">
    <property type="entry name" value="FATTY ACID SYNTHASE"/>
    <property type="match status" value="1"/>
</dbReference>
<dbReference type="InterPro" id="IPR000873">
    <property type="entry name" value="AMP-dep_synth/lig_dom"/>
</dbReference>
<dbReference type="Pfam" id="PF00668">
    <property type="entry name" value="Condensation"/>
    <property type="match status" value="1"/>
</dbReference>